<organism evidence="4 5">
    <name type="scientific">Malassezia cuniculi</name>
    <dbReference type="NCBI Taxonomy" id="948313"/>
    <lineage>
        <taxon>Eukaryota</taxon>
        <taxon>Fungi</taxon>
        <taxon>Dikarya</taxon>
        <taxon>Basidiomycota</taxon>
        <taxon>Ustilaginomycotina</taxon>
        <taxon>Malasseziomycetes</taxon>
        <taxon>Malasseziales</taxon>
        <taxon>Malasseziaceae</taxon>
        <taxon>Malassezia</taxon>
    </lineage>
</organism>
<gene>
    <name evidence="4" type="primary">AHA1</name>
    <name evidence="4" type="ORF">MCUN1_002289</name>
</gene>
<feature type="region of interest" description="Disordered" evidence="2">
    <location>
        <begin position="150"/>
        <end position="185"/>
    </location>
</feature>
<feature type="compositionally biased region" description="Polar residues" evidence="2">
    <location>
        <begin position="109"/>
        <end position="119"/>
    </location>
</feature>
<dbReference type="EMBL" id="CP119879">
    <property type="protein sequence ID" value="WFD35435.1"/>
    <property type="molecule type" value="Genomic_DNA"/>
</dbReference>
<dbReference type="GO" id="GO:0006457">
    <property type="term" value="P:protein folding"/>
    <property type="evidence" value="ECO:0007669"/>
    <property type="project" value="TreeGrafter"/>
</dbReference>
<dbReference type="SUPFAM" id="SSF55961">
    <property type="entry name" value="Bet v1-like"/>
    <property type="match status" value="1"/>
</dbReference>
<dbReference type="InterPro" id="IPR013538">
    <property type="entry name" value="ASHA1/2-like_C"/>
</dbReference>
<evidence type="ECO:0000313" key="5">
    <source>
        <dbReference type="Proteomes" id="UP001219933"/>
    </source>
</evidence>
<evidence type="ECO:0000259" key="3">
    <source>
        <dbReference type="SMART" id="SM01000"/>
    </source>
</evidence>
<name>A0AAF0EUS7_9BASI</name>
<dbReference type="Pfam" id="PF08327">
    <property type="entry name" value="AHSA1"/>
    <property type="match status" value="1"/>
</dbReference>
<feature type="compositionally biased region" description="Low complexity" evidence="2">
    <location>
        <begin position="166"/>
        <end position="185"/>
    </location>
</feature>
<dbReference type="GO" id="GO:0051087">
    <property type="term" value="F:protein-folding chaperone binding"/>
    <property type="evidence" value="ECO:0007669"/>
    <property type="project" value="InterPro"/>
</dbReference>
<dbReference type="InterPro" id="IPR036338">
    <property type="entry name" value="Aha1"/>
</dbReference>
<feature type="domain" description="Activator of Hsp90 ATPase AHSA1-like N-terminal" evidence="3">
    <location>
        <begin position="12"/>
        <end position="150"/>
    </location>
</feature>
<keyword evidence="5" id="KW-1185">Reference proteome</keyword>
<evidence type="ECO:0000313" key="4">
    <source>
        <dbReference type="EMBL" id="WFD35435.1"/>
    </source>
</evidence>
<dbReference type="SUPFAM" id="SSF103111">
    <property type="entry name" value="Activator of Hsp90 ATPase, Aha1"/>
    <property type="match status" value="1"/>
</dbReference>
<feature type="region of interest" description="Disordered" evidence="2">
    <location>
        <begin position="99"/>
        <end position="119"/>
    </location>
</feature>
<proteinExistence type="inferred from homology"/>
<feature type="compositionally biased region" description="Basic and acidic residues" evidence="2">
    <location>
        <begin position="150"/>
        <end position="159"/>
    </location>
</feature>
<comment type="similarity">
    <text evidence="1">Belongs to the AHA1 family.</text>
</comment>
<dbReference type="GO" id="GO:0005829">
    <property type="term" value="C:cytosol"/>
    <property type="evidence" value="ECO:0007669"/>
    <property type="project" value="TreeGrafter"/>
</dbReference>
<dbReference type="PANTHER" id="PTHR13009:SF22">
    <property type="entry name" value="LD43819P"/>
    <property type="match status" value="1"/>
</dbReference>
<dbReference type="PANTHER" id="PTHR13009">
    <property type="entry name" value="HEAT SHOCK PROTEIN 90 HSP90 CO-CHAPERONE AHA-1"/>
    <property type="match status" value="1"/>
</dbReference>
<dbReference type="GO" id="GO:0001671">
    <property type="term" value="F:ATPase activator activity"/>
    <property type="evidence" value="ECO:0007669"/>
    <property type="project" value="InterPro"/>
</dbReference>
<dbReference type="Gene3D" id="3.15.10.20">
    <property type="entry name" value="Activator of Hsp90 ATPase Aha1, N-terminal domain"/>
    <property type="match status" value="1"/>
</dbReference>
<dbReference type="AlphaFoldDB" id="A0AAF0EUS7"/>
<evidence type="ECO:0000256" key="1">
    <source>
        <dbReference type="ARBA" id="ARBA00006817"/>
    </source>
</evidence>
<reference evidence="4" key="1">
    <citation type="submission" date="2023-03" db="EMBL/GenBank/DDBJ databases">
        <title>Mating type loci evolution in Malassezia.</title>
        <authorList>
            <person name="Coelho M.A."/>
        </authorList>
    </citation>
    <scope>NUCLEOTIDE SEQUENCE</scope>
    <source>
        <strain evidence="4">CBS 11721</strain>
    </source>
</reference>
<dbReference type="InterPro" id="IPR015310">
    <property type="entry name" value="AHSA1-like_N"/>
</dbReference>
<evidence type="ECO:0000256" key="2">
    <source>
        <dbReference type="SAM" id="MobiDB-lite"/>
    </source>
</evidence>
<protein>
    <submittedName>
        <fullName evidence="4">Co-chaperone</fullName>
    </submittedName>
</protein>
<accession>A0AAF0EUS7</accession>
<dbReference type="CDD" id="cd08892">
    <property type="entry name" value="SRPBCC_Aha1"/>
    <property type="match status" value="1"/>
</dbReference>
<dbReference type="Proteomes" id="UP001219933">
    <property type="component" value="Chromosome 3"/>
</dbReference>
<sequence>MSTWNKHYHWKTKGCTPWAKEWFTKELVGQSAPVPGSDVAVRITGISSFEGDVELGNRKGKLITIYDTVIRLSWEGSNEEGKGPSGTITFTDVSHEIEDNGEDYPFETEMSSSASAENQQAYDTVRKTLAPSLQSVFKRFRNALIDTHARDLGHDDDSPAKNPSESAPVSAGQSSASSKSAPASSGASARAVSTSASDVHVSAQLAVSQQDLWDLLTNSARIPMWSKSPAQLTLSHGASYSLFGGNITGSVVEVDAPNRLVQSWRVPQWPQGHFGKLVTTLAQGEDSTNLDLVLTGVPSGEEDTAKTGLQNYYIHGLKSMGLGTIL</sequence>
<dbReference type="InterPro" id="IPR023393">
    <property type="entry name" value="START-like_dom_sf"/>
</dbReference>
<dbReference type="Gene3D" id="3.30.530.20">
    <property type="match status" value="1"/>
</dbReference>
<dbReference type="Pfam" id="PF09229">
    <property type="entry name" value="Aha1_N"/>
    <property type="match status" value="1"/>
</dbReference>
<dbReference type="SMART" id="SM01000">
    <property type="entry name" value="Aha1_N"/>
    <property type="match status" value="1"/>
</dbReference>